<accession>A0A7S4VBF4</accession>
<dbReference type="AlphaFoldDB" id="A0A7S4VBF4"/>
<evidence type="ECO:0000256" key="2">
    <source>
        <dbReference type="SAM" id="Phobius"/>
    </source>
</evidence>
<keyword evidence="2" id="KW-1133">Transmembrane helix</keyword>
<organism evidence="3">
    <name type="scientific">Alexandrium monilatum</name>
    <dbReference type="NCBI Taxonomy" id="311494"/>
    <lineage>
        <taxon>Eukaryota</taxon>
        <taxon>Sar</taxon>
        <taxon>Alveolata</taxon>
        <taxon>Dinophyceae</taxon>
        <taxon>Gonyaulacales</taxon>
        <taxon>Pyrocystaceae</taxon>
        <taxon>Alexandrium</taxon>
    </lineage>
</organism>
<keyword evidence="2" id="KW-0472">Membrane</keyword>
<feature type="region of interest" description="Disordered" evidence="1">
    <location>
        <begin position="6"/>
        <end position="35"/>
    </location>
</feature>
<evidence type="ECO:0000256" key="1">
    <source>
        <dbReference type="SAM" id="MobiDB-lite"/>
    </source>
</evidence>
<dbReference type="EMBL" id="HBNR01064588">
    <property type="protein sequence ID" value="CAE4635799.1"/>
    <property type="molecule type" value="Transcribed_RNA"/>
</dbReference>
<proteinExistence type="predicted"/>
<feature type="region of interest" description="Disordered" evidence="1">
    <location>
        <begin position="65"/>
        <end position="99"/>
    </location>
</feature>
<name>A0A7S4VBF4_9DINO</name>
<feature type="transmembrane region" description="Helical" evidence="2">
    <location>
        <begin position="38"/>
        <end position="58"/>
    </location>
</feature>
<feature type="compositionally biased region" description="Low complexity" evidence="1">
    <location>
        <begin position="65"/>
        <end position="82"/>
    </location>
</feature>
<gene>
    <name evidence="3" type="ORF">AMON00008_LOCUS45613</name>
</gene>
<feature type="transmembrane region" description="Helical" evidence="2">
    <location>
        <begin position="109"/>
        <end position="128"/>
    </location>
</feature>
<protein>
    <submittedName>
        <fullName evidence="3">Uncharacterized protein</fullName>
    </submittedName>
</protein>
<evidence type="ECO:0000313" key="3">
    <source>
        <dbReference type="EMBL" id="CAE4635799.1"/>
    </source>
</evidence>
<keyword evidence="2" id="KW-0812">Transmembrane</keyword>
<reference evidence="3" key="1">
    <citation type="submission" date="2021-01" db="EMBL/GenBank/DDBJ databases">
        <authorList>
            <person name="Corre E."/>
            <person name="Pelletier E."/>
            <person name="Niang G."/>
            <person name="Scheremetjew M."/>
            <person name="Finn R."/>
            <person name="Kale V."/>
            <person name="Holt S."/>
            <person name="Cochrane G."/>
            <person name="Meng A."/>
            <person name="Brown T."/>
            <person name="Cohen L."/>
        </authorList>
    </citation>
    <scope>NUCLEOTIDE SEQUENCE</scope>
    <source>
        <strain evidence="3">CCMP3105</strain>
    </source>
</reference>
<sequence>MAQAILAEGTRRIHSALPGPPSSCSPSRPHPRAMARRNASAALTLVLLACVAFCALPSPRSFLAPPRGAAPASAGAASLGLRQQARPQRTALAAGQAEEEDEGVTLNPAVFWFGSIVTVLGGLCLLLFQNLGQP</sequence>